<keyword evidence="3" id="KW-1185">Reference proteome</keyword>
<gene>
    <name evidence="2" type="ORF">CEQ51_07825</name>
</gene>
<dbReference type="EMBL" id="CP022202">
    <property type="protein sequence ID" value="AXA59984.1"/>
    <property type="molecule type" value="Genomic_DNA"/>
</dbReference>
<evidence type="ECO:0000259" key="1">
    <source>
        <dbReference type="Pfam" id="PF13649"/>
    </source>
</evidence>
<organism evidence="2 3">
    <name type="scientific">Pseudomonas thivervalensis</name>
    <dbReference type="NCBI Taxonomy" id="86265"/>
    <lineage>
        <taxon>Bacteria</taxon>
        <taxon>Pseudomonadati</taxon>
        <taxon>Pseudomonadota</taxon>
        <taxon>Gammaproteobacteria</taxon>
        <taxon>Pseudomonadales</taxon>
        <taxon>Pseudomonadaceae</taxon>
        <taxon>Pseudomonas</taxon>
    </lineage>
</organism>
<dbReference type="AlphaFoldDB" id="A0A2Z4Z892"/>
<dbReference type="CDD" id="cd02440">
    <property type="entry name" value="AdoMet_MTases"/>
    <property type="match status" value="1"/>
</dbReference>
<evidence type="ECO:0000313" key="2">
    <source>
        <dbReference type="EMBL" id="AXA59984.1"/>
    </source>
</evidence>
<dbReference type="InterPro" id="IPR029063">
    <property type="entry name" value="SAM-dependent_MTases_sf"/>
</dbReference>
<dbReference type="InterPro" id="IPR041698">
    <property type="entry name" value="Methyltransf_25"/>
</dbReference>
<dbReference type="Pfam" id="PF13649">
    <property type="entry name" value="Methyltransf_25"/>
    <property type="match status" value="1"/>
</dbReference>
<dbReference type="Proteomes" id="UP000251666">
    <property type="component" value="Chromosome"/>
</dbReference>
<dbReference type="Gene3D" id="3.40.50.150">
    <property type="entry name" value="Vaccinia Virus protein VP39"/>
    <property type="match status" value="1"/>
</dbReference>
<evidence type="ECO:0000313" key="3">
    <source>
        <dbReference type="Proteomes" id="UP000251666"/>
    </source>
</evidence>
<dbReference type="KEGG" id="pthv:CE140_07985"/>
<proteinExistence type="predicted"/>
<feature type="domain" description="Methyltransferase" evidence="1">
    <location>
        <begin position="68"/>
        <end position="146"/>
    </location>
</feature>
<reference evidence="3" key="1">
    <citation type="journal article" date="2021" name="Front. Microbiol.">
        <title>Genomic Analysis of the 1-Aminocyclopropane-1-Carboxylate Deaminase-Producing Pseudomonas thivervalensis SC5 Reveals Its Multifaceted Roles in Soil and in Beneficial Interactions With Plants.</title>
        <authorList>
            <person name="Nascimento F.X."/>
            <person name="Uron P."/>
            <person name="Glick B.R."/>
            <person name="Giachini A."/>
            <person name="Rossi M.J."/>
        </authorList>
    </citation>
    <scope>NUCLEOTIDE SEQUENCE [LARGE SCALE GENOMIC DNA]</scope>
    <source>
        <strain evidence="3">PLM3</strain>
    </source>
</reference>
<dbReference type="SUPFAM" id="SSF53335">
    <property type="entry name" value="S-adenosyl-L-methionine-dependent methyltransferases"/>
    <property type="match status" value="1"/>
</dbReference>
<sequence length="211" mass="23853">MLETKEKVMSALEKTLLSDDERESMTANPARQDEAFLKGAYAYLSTTALTARYSVISGIIEEHNCDRILDIGCYTGGLRASLNRHRAYHGIDISAHAILEAQKSYSHIEHTRFTVGDVRTVRFPEESFACVVWAGIGFGYSQADNQSFIDLFDKACEFCSENGILIFECIEGYSWIQTHIERVSKILNVLQVTYPLATVHNKRTLFISRKI</sequence>
<protein>
    <recommendedName>
        <fullName evidence="1">Methyltransferase domain-containing protein</fullName>
    </recommendedName>
</protein>
<accession>A0A2Z4Z892</accession>
<name>A0A2Z4Z892_9PSED</name>